<protein>
    <submittedName>
        <fullName evidence="1">Uncharacterized protein</fullName>
    </submittedName>
</protein>
<dbReference type="RefSeq" id="WP_206293264.1">
    <property type="nucleotide sequence ID" value="NZ_CP063458.1"/>
</dbReference>
<dbReference type="Proteomes" id="UP000593765">
    <property type="component" value="Chromosome"/>
</dbReference>
<keyword evidence="2" id="KW-1185">Reference proteome</keyword>
<dbReference type="KEGG" id="hbs:IPV69_02110"/>
<proteinExistence type="predicted"/>
<gene>
    <name evidence="1" type="ORF">IPV69_02110</name>
</gene>
<organism evidence="1 2">
    <name type="scientific">Humisphaera borealis</name>
    <dbReference type="NCBI Taxonomy" id="2807512"/>
    <lineage>
        <taxon>Bacteria</taxon>
        <taxon>Pseudomonadati</taxon>
        <taxon>Planctomycetota</taxon>
        <taxon>Phycisphaerae</taxon>
        <taxon>Tepidisphaerales</taxon>
        <taxon>Tepidisphaeraceae</taxon>
        <taxon>Humisphaera</taxon>
    </lineage>
</organism>
<dbReference type="AlphaFoldDB" id="A0A7M2X0C7"/>
<name>A0A7M2X0C7_9BACT</name>
<reference evidence="1 2" key="1">
    <citation type="submission" date="2020-10" db="EMBL/GenBank/DDBJ databases">
        <title>Wide distribution of Phycisphaera-like planctomycetes from WD2101 soil group in peatlands and genome analysis of the first cultivated representative.</title>
        <authorList>
            <person name="Dedysh S.N."/>
            <person name="Beletsky A.V."/>
            <person name="Ivanova A."/>
            <person name="Kulichevskaya I.S."/>
            <person name="Suzina N.E."/>
            <person name="Philippov D.A."/>
            <person name="Rakitin A.L."/>
            <person name="Mardanov A.V."/>
            <person name="Ravin N.V."/>
        </authorList>
    </citation>
    <scope>NUCLEOTIDE SEQUENCE [LARGE SCALE GENOMIC DNA]</scope>
    <source>
        <strain evidence="1 2">M1803</strain>
    </source>
</reference>
<dbReference type="EMBL" id="CP063458">
    <property type="protein sequence ID" value="QOV90190.1"/>
    <property type="molecule type" value="Genomic_DNA"/>
</dbReference>
<sequence>MAGVSSITTTVAGVTMHFHAVTRIEAVGARLRWKLHTRDPRIAGIRAGAQAGTPADPSPRLVGPIEVVLAGGQKLSINGPFRIADAPRRTTYPDELMLQVEQTVETPASLVPGRAAYCVPANGIEGFLNTDPFSGSLQQINQAVRKKIQGMLEGIGETVVLRVDRSPLDLAAWLAWSASYLGEDHFWVIGRAGTNWSLVKDDNQQAFDMTADWRPTYETEICCKELPTPYARRAGLVEVYQRVSEVTLDEATQLLTKAFLPKRANFAGNHRWIVRRRDTWATGPVGWESLIDIADAPPEPVWQTPDLAPMGYLRGKVAKSWTSGVSVQCTMDGCNDLFPARLTSFDAGTGNAFGWQWVPSEGNTLCLDPDWSLTGMPLIRYAQRDVEVPAPYAMALPTGKQWSGKTGMRKMTLSDRGMRVD</sequence>
<evidence type="ECO:0000313" key="2">
    <source>
        <dbReference type="Proteomes" id="UP000593765"/>
    </source>
</evidence>
<accession>A0A7M2X0C7</accession>
<evidence type="ECO:0000313" key="1">
    <source>
        <dbReference type="EMBL" id="QOV90190.1"/>
    </source>
</evidence>